<evidence type="ECO:0000256" key="11">
    <source>
        <dbReference type="SAM" id="MobiDB-lite"/>
    </source>
</evidence>
<evidence type="ECO:0000256" key="4">
    <source>
        <dbReference type="ARBA" id="ARBA00022670"/>
    </source>
</evidence>
<keyword evidence="8" id="KW-0862">Zinc</keyword>
<evidence type="ECO:0000256" key="9">
    <source>
        <dbReference type="PROSITE-ProRule" id="PRU00175"/>
    </source>
</evidence>
<dbReference type="GO" id="GO:0005737">
    <property type="term" value="C:cytoplasm"/>
    <property type="evidence" value="ECO:0007669"/>
    <property type="project" value="TreeGrafter"/>
</dbReference>
<dbReference type="Gene3D" id="3.30.40.10">
    <property type="entry name" value="Zinc/RING finger domain, C3HC4 (zinc finger)"/>
    <property type="match status" value="1"/>
</dbReference>
<evidence type="ECO:0000256" key="7">
    <source>
        <dbReference type="ARBA" id="ARBA00022801"/>
    </source>
</evidence>
<dbReference type="AlphaFoldDB" id="A0A814GAE0"/>
<accession>A0A814GAE0</accession>
<sequence length="790" mass="91070">MNPQKPILRTSVDPTDNGVLERLASFFQWPATSIFTGTMLANAGFYFTNENDTVECQTYVDKQSTVVKRSDQQTLKRPNAESVNHSNADERSPYDNDKTMMVVNEFINSLSNEILTEVRIRTFSIWPKTKPSATDMISAGFFYTNISDRVICIHCDAMFHRWIQTDVPYEIHRLKSPNCYFIKTIENRTRKMNSNQNSSIVTRTTLNDNVIMRNNNIIINGIIANPSYTEICKRFNSFDNWPKDQVLPAISTFVGAGFFYTALENWQADDDPKIEHARWFPNCSYIREYLDNDLYQAVQRQHKEQQLQREQSKSQQQSTINTNTWSVEEIDRMVSARLDLPIVEKLRNEGYTISIINSLIIVYLIYSYMYFIEDDFKTDTDLRIACYVLNKQVQLINGNEDRIIVPQKRLKDSSETREQDQLEEEKQGIKTDNKQNDESAAQSTTSTIHTSRSPVLSEPKEIYPCVLCLTTERQVACLPCGHLICCVACGHSLRLCPVCRADVKAFDLKISLERFKKLFDSKNVQSIPAAKQFSSLLKQISSLLGIFEASIIDSIPDENYPLFVILIRNQFGDVQMINLLQSGNLRMDDFYSQLVQSQDLFKKQHRRIQRPEIIYHEKQRLQLCALHSLNNLFQAKIFKKAELGMLGIDMFCDNYLLIGGYMNSEQRETCVAYYRNALSQPWYTQLVILAPILIGFLSITYRLINSQLRTIYDIISLPLFCLVVYIFAFGVKTNGFHLAKTNKVQEQLDLLINIAYGHLYIIGILAGLFVLQLLAHISNQEKGKLHEHLS</sequence>
<feature type="transmembrane region" description="Helical" evidence="12">
    <location>
        <begin position="750"/>
        <end position="775"/>
    </location>
</feature>
<keyword evidence="12" id="KW-1133">Transmembrane helix</keyword>
<organism evidence="15 17">
    <name type="scientific">Didymodactylos carnosus</name>
    <dbReference type="NCBI Taxonomy" id="1234261"/>
    <lineage>
        <taxon>Eukaryota</taxon>
        <taxon>Metazoa</taxon>
        <taxon>Spiralia</taxon>
        <taxon>Gnathifera</taxon>
        <taxon>Rotifera</taxon>
        <taxon>Eurotatoria</taxon>
        <taxon>Bdelloidea</taxon>
        <taxon>Philodinida</taxon>
        <taxon>Philodinidae</taxon>
        <taxon>Didymodactylos</taxon>
    </lineage>
</organism>
<feature type="compositionally biased region" description="Basic and acidic residues" evidence="11">
    <location>
        <begin position="407"/>
        <end position="437"/>
    </location>
</feature>
<dbReference type="PROSITE" id="PS50143">
    <property type="entry name" value="BIR_REPEAT_2"/>
    <property type="match status" value="3"/>
</dbReference>
<dbReference type="PROSITE" id="PS50957">
    <property type="entry name" value="JOSEPHIN"/>
    <property type="match status" value="1"/>
</dbReference>
<feature type="region of interest" description="Disordered" evidence="11">
    <location>
        <begin position="407"/>
        <end position="455"/>
    </location>
</feature>
<keyword evidence="12" id="KW-0812">Transmembrane</keyword>
<dbReference type="EMBL" id="CAJNOQ010003080">
    <property type="protein sequence ID" value="CAF0994242.1"/>
    <property type="molecule type" value="Genomic_DNA"/>
</dbReference>
<proteinExistence type="inferred from homology"/>
<feature type="transmembrane region" description="Helical" evidence="12">
    <location>
        <begin position="682"/>
        <end position="704"/>
    </location>
</feature>
<dbReference type="InterPro" id="IPR013083">
    <property type="entry name" value="Znf_RING/FYVE/PHD"/>
</dbReference>
<evidence type="ECO:0000256" key="12">
    <source>
        <dbReference type="SAM" id="Phobius"/>
    </source>
</evidence>
<dbReference type="Pfam" id="PF13920">
    <property type="entry name" value="zf-C3HC4_3"/>
    <property type="match status" value="1"/>
</dbReference>
<feature type="compositionally biased region" description="Polar residues" evidence="11">
    <location>
        <begin position="70"/>
        <end position="86"/>
    </location>
</feature>
<dbReference type="PROSITE" id="PS01282">
    <property type="entry name" value="BIR_REPEAT_1"/>
    <property type="match status" value="1"/>
</dbReference>
<dbReference type="GO" id="GO:0004843">
    <property type="term" value="F:cysteine-type deubiquitinase activity"/>
    <property type="evidence" value="ECO:0007669"/>
    <property type="project" value="UniProtKB-EC"/>
</dbReference>
<evidence type="ECO:0000256" key="6">
    <source>
        <dbReference type="ARBA" id="ARBA00022786"/>
    </source>
</evidence>
<feature type="transmembrane region" description="Helical" evidence="12">
    <location>
        <begin position="351"/>
        <end position="371"/>
    </location>
</feature>
<name>A0A814GAE0_9BILA</name>
<comment type="similarity">
    <text evidence="2">Belongs to the IAP family.</text>
</comment>
<keyword evidence="17" id="KW-1185">Reference proteome</keyword>
<gene>
    <name evidence="15" type="ORF">GPM918_LOCUS13413</name>
    <name evidence="16" type="ORF">SRO942_LOCUS13413</name>
</gene>
<comment type="catalytic activity">
    <reaction evidence="1">
        <text>Thiol-dependent hydrolysis of ester, thioester, amide, peptide and isopeptide bonds formed by the C-terminal Gly of ubiquitin (a 76-residue protein attached to proteins as an intracellular targeting signal).</text>
        <dbReference type="EC" id="3.4.19.12"/>
    </reaction>
</comment>
<feature type="transmembrane region" description="Helical" evidence="12">
    <location>
        <begin position="711"/>
        <end position="730"/>
    </location>
</feature>
<feature type="region of interest" description="Disordered" evidence="11">
    <location>
        <begin position="70"/>
        <end position="94"/>
    </location>
</feature>
<dbReference type="CDD" id="cd00022">
    <property type="entry name" value="BIR"/>
    <property type="match status" value="2"/>
</dbReference>
<keyword evidence="7" id="KW-0378">Hydrolase</keyword>
<dbReference type="EMBL" id="CAJOBC010003080">
    <property type="protein sequence ID" value="CAF3765965.1"/>
    <property type="molecule type" value="Genomic_DNA"/>
</dbReference>
<dbReference type="GO" id="GO:0016579">
    <property type="term" value="P:protein deubiquitination"/>
    <property type="evidence" value="ECO:0007669"/>
    <property type="project" value="InterPro"/>
</dbReference>
<feature type="domain" description="Josephin" evidence="14">
    <location>
        <begin position="611"/>
        <end position="643"/>
    </location>
</feature>
<evidence type="ECO:0000313" key="17">
    <source>
        <dbReference type="Proteomes" id="UP000663829"/>
    </source>
</evidence>
<dbReference type="SUPFAM" id="SSF57924">
    <property type="entry name" value="Inhibitor of apoptosis (IAP) repeat"/>
    <property type="match status" value="3"/>
</dbReference>
<keyword evidence="5 9" id="KW-0863">Zinc-finger</keyword>
<dbReference type="InterPro" id="IPR001841">
    <property type="entry name" value="Znf_RING"/>
</dbReference>
<keyword evidence="4" id="KW-0645">Protease</keyword>
<evidence type="ECO:0000259" key="14">
    <source>
        <dbReference type="PROSITE" id="PS50957"/>
    </source>
</evidence>
<dbReference type="Gene3D" id="1.10.1170.10">
    <property type="entry name" value="Inhibitor Of Apoptosis Protein (2mihbC-IAP-1), Chain A"/>
    <property type="match status" value="3"/>
</dbReference>
<feature type="compositionally biased region" description="Polar residues" evidence="11">
    <location>
        <begin position="438"/>
        <end position="454"/>
    </location>
</feature>
<dbReference type="PROSITE" id="PS50089">
    <property type="entry name" value="ZF_RING_2"/>
    <property type="match status" value="1"/>
</dbReference>
<dbReference type="InterPro" id="IPR050784">
    <property type="entry name" value="IAP"/>
</dbReference>
<evidence type="ECO:0000256" key="10">
    <source>
        <dbReference type="PROSITE-ProRule" id="PRU00331"/>
    </source>
</evidence>
<dbReference type="InterPro" id="IPR006155">
    <property type="entry name" value="Josephin"/>
</dbReference>
<dbReference type="InterPro" id="IPR001370">
    <property type="entry name" value="BIR_rpt"/>
</dbReference>
<dbReference type="Proteomes" id="UP000663829">
    <property type="component" value="Unassembled WGS sequence"/>
</dbReference>
<dbReference type="Pfam" id="PF00653">
    <property type="entry name" value="BIR"/>
    <property type="match status" value="3"/>
</dbReference>
<comment type="caution">
    <text evidence="15">The sequence shown here is derived from an EMBL/GenBank/DDBJ whole genome shotgun (WGS) entry which is preliminary data.</text>
</comment>
<feature type="domain" description="RING-type" evidence="13">
    <location>
        <begin position="465"/>
        <end position="500"/>
    </location>
</feature>
<evidence type="ECO:0000256" key="5">
    <source>
        <dbReference type="ARBA" id="ARBA00022771"/>
    </source>
</evidence>
<dbReference type="PANTHER" id="PTHR10044">
    <property type="entry name" value="INHIBITOR OF APOPTOSIS"/>
    <property type="match status" value="1"/>
</dbReference>
<dbReference type="GO" id="GO:0006508">
    <property type="term" value="P:proteolysis"/>
    <property type="evidence" value="ECO:0007669"/>
    <property type="project" value="UniProtKB-KW"/>
</dbReference>
<dbReference type="GO" id="GO:0005634">
    <property type="term" value="C:nucleus"/>
    <property type="evidence" value="ECO:0007669"/>
    <property type="project" value="TreeGrafter"/>
</dbReference>
<dbReference type="GO" id="GO:0008270">
    <property type="term" value="F:zinc ion binding"/>
    <property type="evidence" value="ECO:0007669"/>
    <property type="project" value="UniProtKB-KW"/>
</dbReference>
<dbReference type="SMART" id="SM00238">
    <property type="entry name" value="BIR"/>
    <property type="match status" value="2"/>
</dbReference>
<comment type="caution">
    <text evidence="10">Lacks conserved residue(s) required for the propagation of feature annotation.</text>
</comment>
<dbReference type="EC" id="3.4.19.12" evidence="3"/>
<dbReference type="Proteomes" id="UP000681722">
    <property type="component" value="Unassembled WGS sequence"/>
</dbReference>
<dbReference type="OrthoDB" id="5855668at2759"/>
<reference evidence="15" key="1">
    <citation type="submission" date="2021-02" db="EMBL/GenBank/DDBJ databases">
        <authorList>
            <person name="Nowell W R."/>
        </authorList>
    </citation>
    <scope>NUCLEOTIDE SEQUENCE</scope>
</reference>
<protein>
    <recommendedName>
        <fullName evidence="3">ubiquitinyl hydrolase 1</fullName>
        <ecNumber evidence="3">3.4.19.12</ecNumber>
    </recommendedName>
</protein>
<evidence type="ECO:0000256" key="2">
    <source>
        <dbReference type="ARBA" id="ARBA00006672"/>
    </source>
</evidence>
<evidence type="ECO:0000313" key="15">
    <source>
        <dbReference type="EMBL" id="CAF0994242.1"/>
    </source>
</evidence>
<evidence type="ECO:0000256" key="8">
    <source>
        <dbReference type="ARBA" id="ARBA00022833"/>
    </source>
</evidence>
<keyword evidence="6" id="KW-0833">Ubl conjugation pathway</keyword>
<evidence type="ECO:0000256" key="3">
    <source>
        <dbReference type="ARBA" id="ARBA00012759"/>
    </source>
</evidence>
<evidence type="ECO:0000259" key="13">
    <source>
        <dbReference type="PROSITE" id="PS50089"/>
    </source>
</evidence>
<evidence type="ECO:0000256" key="1">
    <source>
        <dbReference type="ARBA" id="ARBA00000707"/>
    </source>
</evidence>
<evidence type="ECO:0000313" key="16">
    <source>
        <dbReference type="EMBL" id="CAF3765965.1"/>
    </source>
</evidence>
<keyword evidence="12" id="KW-0472">Membrane</keyword>
<dbReference type="PANTHER" id="PTHR10044:SF139">
    <property type="entry name" value="DEATH-ASSOCIATED INHIBITOR OF APOPTOSIS 2"/>
    <property type="match status" value="1"/>
</dbReference>
<keyword evidence="5 9" id="KW-0479">Metal-binding</keyword>